<dbReference type="EMBL" id="WHVB01000022">
    <property type="protein sequence ID" value="KAF8471598.1"/>
    <property type="molecule type" value="Genomic_DNA"/>
</dbReference>
<evidence type="ECO:0000313" key="3">
    <source>
        <dbReference type="Proteomes" id="UP000759537"/>
    </source>
</evidence>
<feature type="compositionally biased region" description="Low complexity" evidence="1">
    <location>
        <begin position="89"/>
        <end position="98"/>
    </location>
</feature>
<name>A0A9P5JZ42_9AGAM</name>
<feature type="compositionally biased region" description="Polar residues" evidence="1">
    <location>
        <begin position="1"/>
        <end position="21"/>
    </location>
</feature>
<sequence length="110" mass="12134">MSPRTQADIVSSTLSPNSTRSAPAPDLIWTGESLAAVGLAHPSDRLSPDFTSRYHRHYSSTARIICRMSQDHRTTRPPPHPPTLRKIGSSDATSSISSLILFRARTRRNP</sequence>
<comment type="caution">
    <text evidence="2">The sequence shown here is derived from an EMBL/GenBank/DDBJ whole genome shotgun (WGS) entry which is preliminary data.</text>
</comment>
<protein>
    <submittedName>
        <fullName evidence="2">Uncharacterized protein</fullName>
    </submittedName>
</protein>
<feature type="region of interest" description="Disordered" evidence="1">
    <location>
        <begin position="1"/>
        <end position="25"/>
    </location>
</feature>
<proteinExistence type="predicted"/>
<keyword evidence="3" id="KW-1185">Reference proteome</keyword>
<evidence type="ECO:0000256" key="1">
    <source>
        <dbReference type="SAM" id="MobiDB-lite"/>
    </source>
</evidence>
<feature type="region of interest" description="Disordered" evidence="1">
    <location>
        <begin position="67"/>
        <end position="110"/>
    </location>
</feature>
<reference evidence="2" key="2">
    <citation type="journal article" date="2020" name="Nat. Commun.">
        <title>Large-scale genome sequencing of mycorrhizal fungi provides insights into the early evolution of symbiotic traits.</title>
        <authorList>
            <person name="Miyauchi S."/>
            <person name="Kiss E."/>
            <person name="Kuo A."/>
            <person name="Drula E."/>
            <person name="Kohler A."/>
            <person name="Sanchez-Garcia M."/>
            <person name="Morin E."/>
            <person name="Andreopoulos B."/>
            <person name="Barry K.W."/>
            <person name="Bonito G."/>
            <person name="Buee M."/>
            <person name="Carver A."/>
            <person name="Chen C."/>
            <person name="Cichocki N."/>
            <person name="Clum A."/>
            <person name="Culley D."/>
            <person name="Crous P.W."/>
            <person name="Fauchery L."/>
            <person name="Girlanda M."/>
            <person name="Hayes R.D."/>
            <person name="Keri Z."/>
            <person name="LaButti K."/>
            <person name="Lipzen A."/>
            <person name="Lombard V."/>
            <person name="Magnuson J."/>
            <person name="Maillard F."/>
            <person name="Murat C."/>
            <person name="Nolan M."/>
            <person name="Ohm R.A."/>
            <person name="Pangilinan J."/>
            <person name="Pereira M.F."/>
            <person name="Perotto S."/>
            <person name="Peter M."/>
            <person name="Pfister S."/>
            <person name="Riley R."/>
            <person name="Sitrit Y."/>
            <person name="Stielow J.B."/>
            <person name="Szollosi G."/>
            <person name="Zifcakova L."/>
            <person name="Stursova M."/>
            <person name="Spatafora J.W."/>
            <person name="Tedersoo L."/>
            <person name="Vaario L.M."/>
            <person name="Yamada A."/>
            <person name="Yan M."/>
            <person name="Wang P."/>
            <person name="Xu J."/>
            <person name="Bruns T."/>
            <person name="Baldrian P."/>
            <person name="Vilgalys R."/>
            <person name="Dunand C."/>
            <person name="Henrissat B."/>
            <person name="Grigoriev I.V."/>
            <person name="Hibbett D."/>
            <person name="Nagy L.G."/>
            <person name="Martin F.M."/>
        </authorList>
    </citation>
    <scope>NUCLEOTIDE SEQUENCE</scope>
    <source>
        <strain evidence="2">Prilba</strain>
    </source>
</reference>
<evidence type="ECO:0000313" key="2">
    <source>
        <dbReference type="EMBL" id="KAF8471598.1"/>
    </source>
</evidence>
<organism evidence="2 3">
    <name type="scientific">Russula ochroleuca</name>
    <dbReference type="NCBI Taxonomy" id="152965"/>
    <lineage>
        <taxon>Eukaryota</taxon>
        <taxon>Fungi</taxon>
        <taxon>Dikarya</taxon>
        <taxon>Basidiomycota</taxon>
        <taxon>Agaricomycotina</taxon>
        <taxon>Agaricomycetes</taxon>
        <taxon>Russulales</taxon>
        <taxon>Russulaceae</taxon>
        <taxon>Russula</taxon>
    </lineage>
</organism>
<dbReference type="Proteomes" id="UP000759537">
    <property type="component" value="Unassembled WGS sequence"/>
</dbReference>
<gene>
    <name evidence="2" type="ORF">DFH94DRAFT_847290</name>
</gene>
<dbReference type="AlphaFoldDB" id="A0A9P5JZ42"/>
<reference evidence="2" key="1">
    <citation type="submission" date="2019-10" db="EMBL/GenBank/DDBJ databases">
        <authorList>
            <consortium name="DOE Joint Genome Institute"/>
            <person name="Kuo A."/>
            <person name="Miyauchi S."/>
            <person name="Kiss E."/>
            <person name="Drula E."/>
            <person name="Kohler A."/>
            <person name="Sanchez-Garcia M."/>
            <person name="Andreopoulos B."/>
            <person name="Barry K.W."/>
            <person name="Bonito G."/>
            <person name="Buee M."/>
            <person name="Carver A."/>
            <person name="Chen C."/>
            <person name="Cichocki N."/>
            <person name="Clum A."/>
            <person name="Culley D."/>
            <person name="Crous P.W."/>
            <person name="Fauchery L."/>
            <person name="Girlanda M."/>
            <person name="Hayes R."/>
            <person name="Keri Z."/>
            <person name="LaButti K."/>
            <person name="Lipzen A."/>
            <person name="Lombard V."/>
            <person name="Magnuson J."/>
            <person name="Maillard F."/>
            <person name="Morin E."/>
            <person name="Murat C."/>
            <person name="Nolan M."/>
            <person name="Ohm R."/>
            <person name="Pangilinan J."/>
            <person name="Pereira M."/>
            <person name="Perotto S."/>
            <person name="Peter M."/>
            <person name="Riley R."/>
            <person name="Sitrit Y."/>
            <person name="Stielow B."/>
            <person name="Szollosi G."/>
            <person name="Zifcakova L."/>
            <person name="Stursova M."/>
            <person name="Spatafora J.W."/>
            <person name="Tedersoo L."/>
            <person name="Vaario L.-M."/>
            <person name="Yamada A."/>
            <person name="Yan M."/>
            <person name="Wang P."/>
            <person name="Xu J."/>
            <person name="Bruns T."/>
            <person name="Baldrian P."/>
            <person name="Vilgalys R."/>
            <person name="Henrissat B."/>
            <person name="Grigoriev I.V."/>
            <person name="Hibbett D."/>
            <person name="Nagy L.G."/>
            <person name="Martin F.M."/>
        </authorList>
    </citation>
    <scope>NUCLEOTIDE SEQUENCE</scope>
    <source>
        <strain evidence="2">Prilba</strain>
    </source>
</reference>
<accession>A0A9P5JZ42</accession>